<protein>
    <submittedName>
        <fullName evidence="2">Nucleoprotein</fullName>
    </submittedName>
</protein>
<dbReference type="RefSeq" id="YP_010839956.1">
    <property type="nucleotide sequence ID" value="NC_078285.1"/>
</dbReference>
<keyword evidence="2" id="KW-0543">Viral nucleoprotein</keyword>
<dbReference type="KEGG" id="vg:80550237"/>
<evidence type="ECO:0000256" key="1">
    <source>
        <dbReference type="SAM" id="MobiDB-lite"/>
    </source>
</evidence>
<dbReference type="GeneID" id="80550237"/>
<sequence>MSKSDPKGDNLSFKELVELYVVNSVQNPDVPNEVVKVHKGITDALVEETKKLTDMIDTLPLDDVIIPLRALNAKIRGLHSKEFVSARVQDPVVLNAEEIGAADLVVLNDDIGAMRRKTGQNRTGRSGTKENWESSCEKMMAELEDSSFTNVDREGAASLASYCAAHGLSEKLMKLVSESPFMFDRADEFIPQAAPRMSENPANCFQVDPTFLMALFMYQNRVSPDIGLRVFSMVAKIMGRQPLTESLLLTLCKKDEFKFLLKMERVSLGIFSSPFRMNRARFTYCLSTYLAVPSRLGLSASSGVVQFLKSIIKVRTRNNLSINPDKNITTWYEHALHRVFTTSDPADVWKNRTQVEKNGIFTVIVNLDSTDDGAKPKERRGSLFKKAPPLRKNTRMKKEQEEEERKFSTDIDVELVERVPEDADSEAFTVIDIEGPWHRPVEVCMMTFDPERDGKGGVKSHLFFHVPENMSSDCYTHGLNGKEKANYRSVADWKDKVFNYWDEIGSRAYCLGSEDIKKFLRMCGCDGVLEDLMPLAGGWDVRSKFQGFEVLGLDCTSNCSRKEVHSKPRNYDSTKKHPHCAETDCMYMICLAMGDIPKEFTE</sequence>
<reference evidence="2" key="1">
    <citation type="submission" date="2019-03" db="EMBL/GenBank/DDBJ databases">
        <title>Endangered wild salmon infected by newly discovered viruses.</title>
        <authorList>
            <person name="Mordecai G.J."/>
            <person name="Miller K.M."/>
            <person name="DiCicco E."/>
            <person name="Schulze A.D."/>
            <person name="Kaukinen K.H."/>
            <person name="Ming T.J."/>
            <person name="Li S."/>
            <person name="Tabata A."/>
            <person name="Teffer A."/>
            <person name="Ferguson H.W."/>
            <person name="Suttle C.A."/>
        </authorList>
    </citation>
    <scope>NUCLEOTIDE SEQUENCE</scope>
    <source>
        <strain evidence="2">G518</strain>
    </source>
</reference>
<evidence type="ECO:0000313" key="2">
    <source>
        <dbReference type="EMBL" id="QEG08235.1"/>
    </source>
</evidence>
<feature type="region of interest" description="Disordered" evidence="1">
    <location>
        <begin position="372"/>
        <end position="404"/>
    </location>
</feature>
<dbReference type="GO" id="GO:0019013">
    <property type="term" value="C:viral nucleocapsid"/>
    <property type="evidence" value="ECO:0007669"/>
    <property type="project" value="UniProtKB-KW"/>
</dbReference>
<evidence type="ECO:0000313" key="3">
    <source>
        <dbReference type="Proteomes" id="UP000682750"/>
    </source>
</evidence>
<name>A0A5B9N604_9VIRU</name>
<organism evidence="2 3">
    <name type="scientific">Salmon pescarenavirus 1</name>
    <dbReference type="NCBI Taxonomy" id="2587489"/>
    <lineage>
        <taxon>Viruses</taxon>
        <taxon>Riboviria</taxon>
        <taxon>Orthornavirae</taxon>
        <taxon>Negarnaviricota</taxon>
        <taxon>Polyploviricotina</taxon>
        <taxon>Bunyaviricetes</taxon>
        <taxon>Hareavirales</taxon>
        <taxon>Arenaviridae</taxon>
        <taxon>Antennavirus</taxon>
        <taxon>Antennavirus salmonis</taxon>
    </lineage>
</organism>
<keyword evidence="3" id="KW-1185">Reference proteome</keyword>
<accession>A0A5B9N604</accession>
<feature type="compositionally biased region" description="Basic and acidic residues" evidence="1">
    <location>
        <begin position="372"/>
        <end position="381"/>
    </location>
</feature>
<dbReference type="EMBL" id="MK611984">
    <property type="protein sequence ID" value="QEG08235.1"/>
    <property type="molecule type" value="Genomic_RNA"/>
</dbReference>
<proteinExistence type="predicted"/>
<keyword evidence="2" id="KW-0946">Virion</keyword>
<dbReference type="Proteomes" id="UP000682750">
    <property type="component" value="Genome"/>
</dbReference>